<accession>A0A382YA69</accession>
<proteinExistence type="predicted"/>
<dbReference type="AlphaFoldDB" id="A0A382YA69"/>
<gene>
    <name evidence="1" type="ORF">METZ01_LOCUS432585</name>
</gene>
<sequence length="148" mass="16238">MYNGYIVQAKIRATEAKHKHVVSYFSTSWLKCTSGASTVGMQTNPTSYSQLPCTWVMADARRWVVMSQYHFQLTGYLNPYNTSLHKSWGVSYANGSTCAGNGTPKNWGGGDSRGGTCIVLTGNAVQVVSNIGDDNGRNKYLRNTIILE</sequence>
<protein>
    <submittedName>
        <fullName evidence="1">Uncharacterized protein</fullName>
    </submittedName>
</protein>
<evidence type="ECO:0000313" key="1">
    <source>
        <dbReference type="EMBL" id="SVD79731.1"/>
    </source>
</evidence>
<name>A0A382YA69_9ZZZZ</name>
<reference evidence="1" key="1">
    <citation type="submission" date="2018-05" db="EMBL/GenBank/DDBJ databases">
        <authorList>
            <person name="Lanie J.A."/>
            <person name="Ng W.-L."/>
            <person name="Kazmierczak K.M."/>
            <person name="Andrzejewski T.M."/>
            <person name="Davidsen T.M."/>
            <person name="Wayne K.J."/>
            <person name="Tettelin H."/>
            <person name="Glass J.I."/>
            <person name="Rusch D."/>
            <person name="Podicherti R."/>
            <person name="Tsui H.-C.T."/>
            <person name="Winkler M.E."/>
        </authorList>
    </citation>
    <scope>NUCLEOTIDE SEQUENCE</scope>
</reference>
<organism evidence="1">
    <name type="scientific">marine metagenome</name>
    <dbReference type="NCBI Taxonomy" id="408172"/>
    <lineage>
        <taxon>unclassified sequences</taxon>
        <taxon>metagenomes</taxon>
        <taxon>ecological metagenomes</taxon>
    </lineage>
</organism>
<dbReference type="EMBL" id="UINC01173889">
    <property type="protein sequence ID" value="SVD79731.1"/>
    <property type="molecule type" value="Genomic_DNA"/>
</dbReference>